<accession>A0AAD4R6D8</accession>
<sequence length="93" mass="10466">MAISLYSNLLARAVFLKSKSAGLRDLSGAILLYMGYHVVMSLTGVPFNIYELVEFVTDLGNPNHEPVREVGEPLFFWLGMWINNYVFLGPIPM</sequence>
<organism evidence="1 2">
    <name type="scientific">Ditylenchus destructor</name>
    <dbReference type="NCBI Taxonomy" id="166010"/>
    <lineage>
        <taxon>Eukaryota</taxon>
        <taxon>Metazoa</taxon>
        <taxon>Ecdysozoa</taxon>
        <taxon>Nematoda</taxon>
        <taxon>Chromadorea</taxon>
        <taxon>Rhabditida</taxon>
        <taxon>Tylenchina</taxon>
        <taxon>Tylenchomorpha</taxon>
        <taxon>Sphaerularioidea</taxon>
        <taxon>Anguinidae</taxon>
        <taxon>Anguininae</taxon>
        <taxon>Ditylenchus</taxon>
    </lineage>
</organism>
<comment type="caution">
    <text evidence="1">The sequence shown here is derived from an EMBL/GenBank/DDBJ whole genome shotgun (WGS) entry which is preliminary data.</text>
</comment>
<dbReference type="EMBL" id="JAKKPZ010000002">
    <property type="protein sequence ID" value="KAI1726136.1"/>
    <property type="molecule type" value="Genomic_DNA"/>
</dbReference>
<dbReference type="Proteomes" id="UP001201812">
    <property type="component" value="Unassembled WGS sequence"/>
</dbReference>
<evidence type="ECO:0000313" key="1">
    <source>
        <dbReference type="EMBL" id="KAI1726136.1"/>
    </source>
</evidence>
<protein>
    <submittedName>
        <fullName evidence="1">Uncharacterized protein</fullName>
    </submittedName>
</protein>
<proteinExistence type="predicted"/>
<dbReference type="AlphaFoldDB" id="A0AAD4R6D8"/>
<gene>
    <name evidence="1" type="ORF">DdX_02833</name>
</gene>
<keyword evidence="2" id="KW-1185">Reference proteome</keyword>
<reference evidence="1" key="1">
    <citation type="submission" date="2022-01" db="EMBL/GenBank/DDBJ databases">
        <title>Genome Sequence Resource for Two Populations of Ditylenchus destructor, the Migratory Endoparasitic Phytonematode.</title>
        <authorList>
            <person name="Zhang H."/>
            <person name="Lin R."/>
            <person name="Xie B."/>
        </authorList>
    </citation>
    <scope>NUCLEOTIDE SEQUENCE</scope>
    <source>
        <strain evidence="1">BazhouSP</strain>
    </source>
</reference>
<name>A0AAD4R6D8_9BILA</name>
<evidence type="ECO:0000313" key="2">
    <source>
        <dbReference type="Proteomes" id="UP001201812"/>
    </source>
</evidence>